<accession>A0A178FE27</accession>
<dbReference type="OrthoDB" id="4134218at2759"/>
<evidence type="ECO:0000313" key="2">
    <source>
        <dbReference type="EMBL" id="OAL69803.1"/>
    </source>
</evidence>
<keyword evidence="3" id="KW-1185">Reference proteome</keyword>
<comment type="caution">
    <text evidence="2">The sequence shown here is derived from an EMBL/GenBank/DDBJ whole genome shotgun (WGS) entry which is preliminary data.</text>
</comment>
<dbReference type="Proteomes" id="UP000243519">
    <property type="component" value="Unassembled WGS sequence"/>
</dbReference>
<proteinExistence type="predicted"/>
<gene>
    <name evidence="2" type="ORF">A7D00_5842</name>
</gene>
<feature type="domain" description="Clr5" evidence="1">
    <location>
        <begin position="54"/>
        <end position="105"/>
    </location>
</feature>
<protein>
    <recommendedName>
        <fullName evidence="1">Clr5 domain-containing protein</fullName>
    </recommendedName>
</protein>
<dbReference type="Pfam" id="PF14420">
    <property type="entry name" value="Clr5"/>
    <property type="match status" value="1"/>
</dbReference>
<organism evidence="2 3">
    <name type="scientific">Trichophyton violaceum</name>
    <dbReference type="NCBI Taxonomy" id="34388"/>
    <lineage>
        <taxon>Eukaryota</taxon>
        <taxon>Fungi</taxon>
        <taxon>Dikarya</taxon>
        <taxon>Ascomycota</taxon>
        <taxon>Pezizomycotina</taxon>
        <taxon>Eurotiomycetes</taxon>
        <taxon>Eurotiomycetidae</taxon>
        <taxon>Onygenales</taxon>
        <taxon>Arthrodermataceae</taxon>
        <taxon>Trichophyton</taxon>
    </lineage>
</organism>
<dbReference type="PANTHER" id="PTHR38788:SF3">
    <property type="entry name" value="CLR5 DOMAIN-CONTAINING PROTEIN"/>
    <property type="match status" value="1"/>
</dbReference>
<dbReference type="SUPFAM" id="SSF82171">
    <property type="entry name" value="DPP6 N-terminal domain-like"/>
    <property type="match status" value="1"/>
</dbReference>
<name>A0A178FE27_TRIVO</name>
<dbReference type="PANTHER" id="PTHR38788">
    <property type="entry name" value="CLR5 DOMAIN-CONTAINING PROTEIN"/>
    <property type="match status" value="1"/>
</dbReference>
<dbReference type="InterPro" id="IPR025676">
    <property type="entry name" value="Clr5_dom"/>
</dbReference>
<sequence length="1320" mass="150939">MIRLIPNTVGLDNLEDPDQPSASLPDLVFHQGSGIVYSTQAPSDSNKQTTRISSQEWTSVKKKIRHLYVEEGVSISALMQTMEEKYSFKATRKQYLSRLVKWGFNRNIKAETMIQIVRIRERRRRREGKSTVFKYNQLKVDEQKIERFIREKLGRDQIDRMNIDDVSTPAGITYGSPHAMADEDDGGGADEDVGEDFNDLHIIPLDGESHALAMPRAIIWALGAFRPLRHEELAIACAIMHGKDLEAYLEEETAFWTYGVFEKDNDGFLKQTPRAPGILRQFIPTDFSNNLILNTILTGIAEAKYLRHEYKIHRGPRAGILKPNRFQPWWRFLEYSTLYWPSHLCDVKYLITPTEESHLVELLRQPMCAVWIEILASCTGGRFGIVLSRIIHLVLIFCNGNGRYLVTKKTNSSLKTWAKSCQHLVHDWGDVLAKSPGEIYYIKNNFLPRDNIFRRSTFVRFRQDLAGYPPLEPRMQISFFEEMSSERAPIEVHRSTKCIYYASPRYATVSSPSERQWTILCISLDTGLKIAEYHGQTAFEDQRYEWGLTTTRTAQLAISPDGRYLAYEELVDCSEASDNNQDYRVFTYYWNIQPNITIDGDLFGECFQVNRGSQGPRSAHSGKTLGFDNDANLVHTCGVYNVKTQAEVHSISSTDFLPDISSAALSPDSTVTAFAQMGPEGKGFNIWVRNNFGAGVTTTHRVRNGIIKLLDISTSGRLLAFLEQTPEAPGRKHVFHYNLVVLDVALGYRHILDCFAGRIIPTSSDNFYDNTLPFLVTAFFGDNENEPILFAFEPANSKGRVWRKCPGNWTWKSTWYTTFDATLRPLKFFDRDNWIMGIHREGYYTFSILSADNHPRIAEVRRSGYGFMLVAWSAHSRYCINTECQSEKGFKIIGRRVRDYYGFPREFYFISPVSLQSITSVEIPASGDYIYYTNGINTRHYSSRIVFDDDLVDGSERHLEYRFTGGHFVCVSPDNQYILVCFPEQDDGLLSSILRFEILRVGKSNNSVRSFLFSCQYSAKDSSEPNDFPSLRLQGSFHPTLPIVTWTTPALKLGFWIADLRTGSRPIFINDVAFAADKASFSECGRYLLIIYDETDCERSSLYSNEPTMGIFILDFKEEIKCRYLWSPEVMRYRGSYAFCYNDEIYVVGFNSDNFLICLRLLVSADGNPQQQNITAFPRSFSHICIVQRASFLQTTQLHVIVTEPEEEGSIASMSNVLTSTSHVHGTCDGFNIPQAAVVTAPYSVWINTKFRISRAWQYGGPIIETDGPLCRLRVLHKRNPQTEKIVWMLKPSSNSHVVQSWKLMDGEQHVLLEREYCEI</sequence>
<evidence type="ECO:0000259" key="1">
    <source>
        <dbReference type="Pfam" id="PF14420"/>
    </source>
</evidence>
<dbReference type="EMBL" id="LHPN01000011">
    <property type="protein sequence ID" value="OAL69803.1"/>
    <property type="molecule type" value="Genomic_DNA"/>
</dbReference>
<evidence type="ECO:0000313" key="3">
    <source>
        <dbReference type="Proteomes" id="UP000243519"/>
    </source>
</evidence>
<reference evidence="2 3" key="1">
    <citation type="submission" date="2016-05" db="EMBL/GenBank/DDBJ databases">
        <title>Genome sequencing of Trichophyton violaceum CMCC(F)T3l isolated from hair.</title>
        <authorList>
            <person name="Zhan P."/>
            <person name="Tao Y."/>
            <person name="Liu W."/>
        </authorList>
    </citation>
    <scope>NUCLEOTIDE SEQUENCE [LARGE SCALE GENOMIC DNA]</scope>
    <source>
        <strain evidence="3">CMCC(F)T3l</strain>
    </source>
</reference>